<feature type="coiled-coil region" evidence="1">
    <location>
        <begin position="1200"/>
        <end position="1231"/>
    </location>
</feature>
<name>A0A9D2SXL6_9FIRM</name>
<evidence type="ECO:0000256" key="2">
    <source>
        <dbReference type="SAM" id="MobiDB-lite"/>
    </source>
</evidence>
<feature type="signal peptide" evidence="4">
    <location>
        <begin position="1"/>
        <end position="27"/>
    </location>
</feature>
<reference evidence="5" key="1">
    <citation type="journal article" date="2021" name="PeerJ">
        <title>Extensive microbial diversity within the chicken gut microbiome revealed by metagenomics and culture.</title>
        <authorList>
            <person name="Gilroy R."/>
            <person name="Ravi A."/>
            <person name="Getino M."/>
            <person name="Pursley I."/>
            <person name="Horton D.L."/>
            <person name="Alikhan N.F."/>
            <person name="Baker D."/>
            <person name="Gharbi K."/>
            <person name="Hall N."/>
            <person name="Watson M."/>
            <person name="Adriaenssens E.M."/>
            <person name="Foster-Nyarko E."/>
            <person name="Jarju S."/>
            <person name="Secka A."/>
            <person name="Antonio M."/>
            <person name="Oren A."/>
            <person name="Chaudhuri R.R."/>
            <person name="La Ragione R."/>
            <person name="Hildebrand F."/>
            <person name="Pallen M.J."/>
        </authorList>
    </citation>
    <scope>NUCLEOTIDE SEQUENCE</scope>
    <source>
        <strain evidence="5">ChiGjej1B1-1692</strain>
    </source>
</reference>
<dbReference type="GO" id="GO:0005975">
    <property type="term" value="P:carbohydrate metabolic process"/>
    <property type="evidence" value="ECO:0007669"/>
    <property type="project" value="InterPro"/>
</dbReference>
<accession>A0A9D2SXL6</accession>
<keyword evidence="3" id="KW-0472">Membrane</keyword>
<evidence type="ECO:0000256" key="3">
    <source>
        <dbReference type="SAM" id="Phobius"/>
    </source>
</evidence>
<keyword evidence="1" id="KW-0175">Coiled coil</keyword>
<proteinExistence type="predicted"/>
<dbReference type="SUPFAM" id="SSF48208">
    <property type="entry name" value="Six-hairpin glycosidases"/>
    <property type="match status" value="1"/>
</dbReference>
<dbReference type="Pfam" id="PF07554">
    <property type="entry name" value="FIVAR"/>
    <property type="match status" value="3"/>
</dbReference>
<dbReference type="Proteomes" id="UP000823894">
    <property type="component" value="Unassembled WGS sequence"/>
</dbReference>
<evidence type="ECO:0000256" key="1">
    <source>
        <dbReference type="SAM" id="Coils"/>
    </source>
</evidence>
<feature type="chain" id="PRO_5038898417" evidence="4">
    <location>
        <begin position="28"/>
        <end position="1704"/>
    </location>
</feature>
<evidence type="ECO:0000256" key="4">
    <source>
        <dbReference type="SAM" id="SignalP"/>
    </source>
</evidence>
<reference evidence="5" key="2">
    <citation type="submission" date="2021-04" db="EMBL/GenBank/DDBJ databases">
        <authorList>
            <person name="Gilroy R."/>
        </authorList>
    </citation>
    <scope>NUCLEOTIDE SEQUENCE</scope>
    <source>
        <strain evidence="5">ChiGjej1B1-1692</strain>
    </source>
</reference>
<keyword evidence="3" id="KW-1133">Transmembrane helix</keyword>
<keyword evidence="3" id="KW-0812">Transmembrane</keyword>
<feature type="compositionally biased region" description="Low complexity" evidence="2">
    <location>
        <begin position="1650"/>
        <end position="1660"/>
    </location>
</feature>
<dbReference type="Gene3D" id="1.20.1270.90">
    <property type="entry name" value="AF1782-like"/>
    <property type="match status" value="3"/>
</dbReference>
<comment type="caution">
    <text evidence="5">The sequence shown here is derived from an EMBL/GenBank/DDBJ whole genome shotgun (WGS) entry which is preliminary data.</text>
</comment>
<protein>
    <submittedName>
        <fullName evidence="5">FIVAR domain-containing protein</fullName>
    </submittedName>
</protein>
<evidence type="ECO:0000313" key="5">
    <source>
        <dbReference type="EMBL" id="HJC38114.1"/>
    </source>
</evidence>
<keyword evidence="4" id="KW-0732">Signal</keyword>
<feature type="region of interest" description="Disordered" evidence="2">
    <location>
        <begin position="1633"/>
        <end position="1674"/>
    </location>
</feature>
<sequence>MKKRGRSVLSLLLCAAMGLTGASTASAAPAQSDSDLNPLVAVIEKVEPGSVLNLTEEGSLDWVHITGDEVNRKSGSEGLIQWENLDPDSSLSTAKDSAMGYTWTDGDTTPEQTDYTYTGVFNYRGIDTGTVEEDAGYRIVIPAADETRTLTFVSGIWQASAEIGITVNDSETPVYTTELTAGGTAEMNKYTVTVRPGNEVTVTTKIKEKAHYDGNLSLGGIALKTAEPSPISVKVQDVSAVPSLDLTERGDVDWIHFEGEKGVNTEGTGTTVRKKDVDSQITFSKLSDDETTTMNDAKVKYSWSDGTPIEAAADNTTGAVFTYKNGETDSVGIDISEPAGYELKIDPADYDRELVFVSGVWNADAAISIVLDGEDTPVYENNELTAGGDSINKVYTVSIAAGKGLTVTGQIKKKSNEWGNFNLQAAALSQNQTLSDYKTLLQEKIDEAKTLNLADYEEFYANQLEAEIKNAEQLIESGATNAEYYTALLFLTQAYESCLKAETVGSYMYESNSGLTSSFGWEGDKDAPIAYIDGSYRLRDNGNQMVTFGVKDIPGKVKWYNAEGYLPCFVSEYTKEGMEYKVENFANKHTIDGNDFEIAYSRMTVTNTTEEEKYLPRVSSNLIPLNEEAESTARISAGETIVRDYAIGADRFGGTYDYPDSAKIAEQGSFDENYAQMKEYWNNRLEPLTQLDLPDEQLVNAYKAGFIYTLIIRDDVNGGKELHVGENGYDEMFDHDTIGIVASLLTEGDFTYAKEYLATLPAQLQYDDAKWKYSWPYALYLSKTGDYDFIEEKFDTIKTNTHNVETDRIDGGEGIIKRTNAIDSNGYWLIDNWAALAGLTTYQYLCDEMYEKYGSDIYQTESVWAQEEYDSLLAVVEDTQREMRETYDYPYLSIDMNVPTEQSARGDVRDGNWASMFLFGRWGWDGWLFGAEQEGSEMISLIDDTYTHGFERREEVSDTIYNFGGYPHGYYSSAYNAGYGSTALRGEEYRDAGIKAYQFMIENAMSGPFGWWEGVDYPSESSPWDVAHAKGGGGSCQHMWGQSTATKVLIDSLVAEKIDEKIIIGRGVPQEWIIAGESFSISNHVVEQGKKIGYSISTAEDGKTVTIEFAGDTTELPLSIELISFKNNIASVSGGFEYDEEAGIVTVPGGTKTVTVTLKEAYDSEEAEALEAADKRLKAAVSEASELDPTDYTTSSYTLAAQLVEEAKALLDNEERTSDEVNALAEKLEQAIDSLITVYVDYDIVDTSNGTEGSAYRVGQVSDQYMRYQTFFANHTGTLQKVQVKVGQEGSNVSDLIVKIYSLQEDNMHLNEELASVQIPAEQADGIVSAVFENAPVLTEGEAYAILLTQEVPDNESVYVWTHVENTDPNMYSVKVSNNNGELRYTDETETIGTAWFRAVIANYTKSGLDELVQTAGGIDPEGYTKDTAAALQEALTQAQAVLEDADVDKETVMNAENALQTALDGLKERADISELNALIEECEDLDLSQYTEESAAVLQAVLSEAKELAADENLSVDEQPQVEEMIERLSQAKRDLVFIEKHEHHAVQVEAKDPACTEDGNIEYWYCDECGKCFSDAGCTEEINKADTVIKALGHDWESDYTIDKEPTETEDGQKSIHCSRCDEVKDIVVIPATGGNKDPENPDDPKDPGNSNGNNNGAGSKGDGGNNAVKTGDTTSASVYVLAAGLALAAAGAVCMKRKKNR</sequence>
<organism evidence="5 6">
    <name type="scientific">Candidatus Mediterraneibacter faecigallinarum</name>
    <dbReference type="NCBI Taxonomy" id="2838669"/>
    <lineage>
        <taxon>Bacteria</taxon>
        <taxon>Bacillati</taxon>
        <taxon>Bacillota</taxon>
        <taxon>Clostridia</taxon>
        <taxon>Lachnospirales</taxon>
        <taxon>Lachnospiraceae</taxon>
        <taxon>Mediterraneibacter</taxon>
    </lineage>
</organism>
<evidence type="ECO:0000313" key="6">
    <source>
        <dbReference type="Proteomes" id="UP000823894"/>
    </source>
</evidence>
<dbReference type="EMBL" id="DWWK01000042">
    <property type="protein sequence ID" value="HJC38114.1"/>
    <property type="molecule type" value="Genomic_DNA"/>
</dbReference>
<feature type="compositionally biased region" description="Basic and acidic residues" evidence="2">
    <location>
        <begin position="1639"/>
        <end position="1649"/>
    </location>
</feature>
<dbReference type="InterPro" id="IPR008928">
    <property type="entry name" value="6-hairpin_glycosidase_sf"/>
</dbReference>
<feature type="transmembrane region" description="Helical" evidence="3">
    <location>
        <begin position="1679"/>
        <end position="1698"/>
    </location>
</feature>
<gene>
    <name evidence="5" type="ORF">H9757_03460</name>
</gene>